<name>A0A927BRR0_9BACL</name>
<evidence type="ECO:0000256" key="1">
    <source>
        <dbReference type="SAM" id="SignalP"/>
    </source>
</evidence>
<dbReference type="InterPro" id="IPR048482">
    <property type="entry name" value="GH141_ins"/>
</dbReference>
<feature type="chain" id="PRO_5039212784" evidence="1">
    <location>
        <begin position="20"/>
        <end position="1564"/>
    </location>
</feature>
<dbReference type="RefSeq" id="WP_190917254.1">
    <property type="nucleotide sequence ID" value="NZ_JACXIZ010000016.1"/>
</dbReference>
<evidence type="ECO:0000313" key="3">
    <source>
        <dbReference type="EMBL" id="MBD2845561.1"/>
    </source>
</evidence>
<dbReference type="InterPro" id="IPR006626">
    <property type="entry name" value="PbH1"/>
</dbReference>
<dbReference type="Gene3D" id="2.60.120.560">
    <property type="entry name" value="Exo-inulinase, domain 1"/>
    <property type="match status" value="1"/>
</dbReference>
<dbReference type="SMART" id="SM00635">
    <property type="entry name" value="BID_2"/>
    <property type="match status" value="3"/>
</dbReference>
<dbReference type="Pfam" id="PF02368">
    <property type="entry name" value="Big_2"/>
    <property type="match status" value="2"/>
</dbReference>
<dbReference type="InterPro" id="IPR008964">
    <property type="entry name" value="Invasin/intimin_cell_adhesion"/>
</dbReference>
<protein>
    <submittedName>
        <fullName evidence="3">Ig-like domain-containing protein</fullName>
    </submittedName>
</protein>
<comment type="caution">
    <text evidence="3">The sequence shown here is derived from an EMBL/GenBank/DDBJ whole genome shotgun (WGS) entry which is preliminary data.</text>
</comment>
<dbReference type="Pfam" id="PF22585">
    <property type="entry name" value="Sialidase-like_CBM"/>
    <property type="match status" value="2"/>
</dbReference>
<accession>A0A927BRR0</accession>
<dbReference type="InterPro" id="IPR054490">
    <property type="entry name" value="BT_1020-like_b-sandwich_1"/>
</dbReference>
<dbReference type="InterPro" id="IPR003343">
    <property type="entry name" value="Big_2"/>
</dbReference>
<reference evidence="3" key="1">
    <citation type="submission" date="2020-09" db="EMBL/GenBank/DDBJ databases">
        <title>A novel bacterium of genus Paenibacillus, isolated from South China Sea.</title>
        <authorList>
            <person name="Huang H."/>
            <person name="Mo K."/>
            <person name="Hu Y."/>
        </authorList>
    </citation>
    <scope>NUCLEOTIDE SEQUENCE</scope>
    <source>
        <strain evidence="3">IB182496</strain>
    </source>
</reference>
<dbReference type="PANTHER" id="PTHR36453:SF1">
    <property type="entry name" value="RIGHT HANDED BETA HELIX DOMAIN-CONTAINING PROTEIN"/>
    <property type="match status" value="1"/>
</dbReference>
<gene>
    <name evidence="3" type="ORF">IDH44_10200</name>
</gene>
<dbReference type="Gene3D" id="2.60.40.1080">
    <property type="match status" value="3"/>
</dbReference>
<dbReference type="Gene3D" id="2.160.20.10">
    <property type="entry name" value="Single-stranded right-handed beta-helix, Pectin lyase-like"/>
    <property type="match status" value="2"/>
</dbReference>
<keyword evidence="4" id="KW-1185">Reference proteome</keyword>
<dbReference type="Gene3D" id="2.60.120.200">
    <property type="match status" value="1"/>
</dbReference>
<dbReference type="SMART" id="SM00710">
    <property type="entry name" value="PbH1"/>
    <property type="match status" value="5"/>
</dbReference>
<feature type="domain" description="BIG2" evidence="2">
    <location>
        <begin position="419"/>
        <end position="496"/>
    </location>
</feature>
<sequence length="1564" mass="171125">MKRGFGTILILLLFTLSFSYPPATGLASANGSEDVFAEDFDSYPAQAYPSSLSALSSQSDYTGYVMEDAQTQNRSFRIARTSATTVSTYAQVTLAPEQVLEQATVGVRAMAEQTNMLTLISVLVGENDYITQLAFFHDGKIKAYTDTGWFTVASYSANTWYDFQISVDALTQTFDIYVNGSPLALGLNFHTGQSELRQWRTGIYRGDPVGAIVVDNIRIRDSLIEPPAPEYDEDFERLTPGVYPSTLDPQSSTDNYETVTGAIYGEPGQSMKLQRIESADSSYYVYKTIPAASEDMRISFRARAGQSDATVLAPVIQGQDGVITQIAFFNTGNLRILQGTWVDLWTGYEADRWYAFDIVIDVKMQTFAVWVDGHLLGDNFAFQTAQEGVSRIGFGIYKGEGTASLYVDDIRIEPYVYAPVAQVSLPGGALAIAQGSEGELPITIWPENALFYDVQWSSSEPGIVSVNDDGTVTGLHTGEAIITALLTDTVSSAVYTASRPVSVYFQHAADVQVTPETLTLPVGADDSLSALVLPVDASDSAVIWSSSNETVAQVDAAGAVYAQAPGTAVITATTRDGGHLSSSTVTVIPRIVTDTWYVDAELGSDTNDGSLLYPFRTLPRARDAFRAMRASGEMTGDAKIILRGGVHELNETLLLNEQDSGSAYYNVTYTSYPGEEAVISGGRSIEGWQLYDAENGIYRAPSIGLETRQLYINGIRAIRARSEGTLTEAEISDHGVISKDVEIAGWDRLDHLEFVFQELWTQPRALVQSASVSEDGTTIEFMMQQPGWGAVRSKGATSVSQGPVYMENAYELLDDEGEWYADDEYVYYKPRPFENMSTANVTAPVLEELIRIEGSTLDERVHHIRFEHVVFAYSTWLWPSTSYGLADAQNNHLRYPGQDDQLIDAAVTVRKAHHIFFEGNSYKHLGGTALKLIDGVQDSAVHGNHMYDISGSAINVGEPTVNNAYIYAPPDGRLVMRNVDVTNNYIHDIGTEYAAAAAVSAGFPVDMEISHNHIFNLPYSAIHIGYGWTNFVSAGQKQVRIVNNYIHDLMGAGIYDGGAIYTLGHTGASLADMNEVSGNYLQNQLEKWSVLYADNGSNYWKFSDNVIDQTETPNWGNEPAYWAFGKEKDLLFDNNYTTTNHVQATIASFPVTNTNVHPDANWPPDAQQIIAAAGREAQYQEQYELAMERVHTTKELALQVSETAQISLTGTKDKGQAAGPGGRTVVYRSLQPDIASVTSDGIVEALNYGKATIETTLVQGDLLWTYETEVYIGDQVISMELRNIPSDASRRMILGDTLDPGVYGVTELGRELLLDDLSVTSSDEGVVAIQPDRTLLAVGEGGATVTVAAYGANALTRTFDIEVIQYSSEAGLTVPPYPLNDMLEHTDDWGVSSGSLDFNEGSLRLTTPSGHGYYSGQTFSDELLTFDMTIETEAGWEAITFRNQQLGSPLIDTYAVVIKPNEIELHRFNNGIRTVIFGKVNGLASLGGEAYPNDVLPFGVKRRVQVGAINEEEGVRIVLNVDGRNVFYYLDKQTDRIQSAGYFTVMARFGNVVIGPTEMDVSEP</sequence>
<dbReference type="InterPro" id="IPR011050">
    <property type="entry name" value="Pectin_lyase_fold/virulence"/>
</dbReference>
<dbReference type="SUPFAM" id="SSF49373">
    <property type="entry name" value="Invasin/intimin cell-adhesion fragments"/>
    <property type="match status" value="3"/>
</dbReference>
<feature type="signal peptide" evidence="1">
    <location>
        <begin position="1"/>
        <end position="19"/>
    </location>
</feature>
<dbReference type="PANTHER" id="PTHR36453">
    <property type="entry name" value="SECRETED PROTEIN-RELATED"/>
    <property type="match status" value="1"/>
</dbReference>
<dbReference type="Pfam" id="PF21231">
    <property type="entry name" value="GH141_M"/>
    <property type="match status" value="1"/>
</dbReference>
<evidence type="ECO:0000313" key="4">
    <source>
        <dbReference type="Proteomes" id="UP000621560"/>
    </source>
</evidence>
<dbReference type="EMBL" id="JACXIZ010000016">
    <property type="protein sequence ID" value="MBD2845561.1"/>
    <property type="molecule type" value="Genomic_DNA"/>
</dbReference>
<evidence type="ECO:0000259" key="2">
    <source>
        <dbReference type="SMART" id="SM00635"/>
    </source>
</evidence>
<dbReference type="SUPFAM" id="SSF51126">
    <property type="entry name" value="Pectin lyase-like"/>
    <property type="match status" value="1"/>
</dbReference>
<feature type="domain" description="BIG2" evidence="2">
    <location>
        <begin position="1186"/>
        <end position="1267"/>
    </location>
</feature>
<dbReference type="InterPro" id="IPR012334">
    <property type="entry name" value="Pectin_lyas_fold"/>
</dbReference>
<keyword evidence="1" id="KW-0732">Signal</keyword>
<proteinExistence type="predicted"/>
<dbReference type="Proteomes" id="UP000621560">
    <property type="component" value="Unassembled WGS sequence"/>
</dbReference>
<feature type="domain" description="BIG2" evidence="2">
    <location>
        <begin position="507"/>
        <end position="584"/>
    </location>
</feature>
<organism evidence="3 4">
    <name type="scientific">Paenibacillus sabuli</name>
    <dbReference type="NCBI Taxonomy" id="2772509"/>
    <lineage>
        <taxon>Bacteria</taxon>
        <taxon>Bacillati</taxon>
        <taxon>Bacillota</taxon>
        <taxon>Bacilli</taxon>
        <taxon>Bacillales</taxon>
        <taxon>Paenibacillaceae</taxon>
        <taxon>Paenibacillus</taxon>
    </lineage>
</organism>